<feature type="transmembrane region" description="Helical" evidence="5">
    <location>
        <begin position="193"/>
        <end position="212"/>
    </location>
</feature>
<feature type="transmembrane region" description="Helical" evidence="5">
    <location>
        <begin position="350"/>
        <end position="368"/>
    </location>
</feature>
<dbReference type="InterPro" id="IPR005829">
    <property type="entry name" value="Sugar_transporter_CS"/>
</dbReference>
<feature type="transmembrane region" description="Helical" evidence="5">
    <location>
        <begin position="122"/>
        <end position="146"/>
    </location>
</feature>
<dbReference type="PROSITE" id="PS00216">
    <property type="entry name" value="SUGAR_TRANSPORT_1"/>
    <property type="match status" value="1"/>
</dbReference>
<accession>A0ABR4DXB1</accession>
<sequence>MATATSSFLTGVCLIVTASIGRDLGMSQGQISWITASTSLVAGAFQLALGQLADLVGRKLMFIAGMGSFSALVLLTGFAQNPYWMLIMCGALGIPSAMVVPPAMGILGAAYKTPSRRKTSAFAAFSAGNPLGFVFGSIVCGVASSVSSWRAAYIFVAIVWAALAVFAVWAVPDVESFDSSSPLTERLKAMKDFDYVGTIMTVSGTGMLTASLTLGPSDGWKEPHIIALLVVGVALLLLFFVWELVFPTPLMPPHIWRDRDFTLIIIVLLLGMIGFQGSTFWLTYYMQDIQELPSLTIVAHLVPMILGGIVWNILAAKTIHRVNNTLIMAFGSAGYIAAGLLFAFMKQDSLYWAFMFPGMILTVAGGDLQNNVANVGSCPFTVQSNMMALNYVSSVLC</sequence>
<comment type="caution">
    <text evidence="7">The sequence shown here is derived from an EMBL/GenBank/DDBJ whole genome shotgun (WGS) entry which is preliminary data.</text>
</comment>
<evidence type="ECO:0000313" key="7">
    <source>
        <dbReference type="EMBL" id="KAL2274757.1"/>
    </source>
</evidence>
<keyword evidence="3 5" id="KW-1133">Transmembrane helix</keyword>
<gene>
    <name evidence="7" type="ORF">FJTKL_02736</name>
</gene>
<proteinExistence type="predicted"/>
<evidence type="ECO:0000313" key="8">
    <source>
        <dbReference type="Proteomes" id="UP001600888"/>
    </source>
</evidence>
<dbReference type="SUPFAM" id="SSF103473">
    <property type="entry name" value="MFS general substrate transporter"/>
    <property type="match status" value="1"/>
</dbReference>
<evidence type="ECO:0000256" key="5">
    <source>
        <dbReference type="SAM" id="Phobius"/>
    </source>
</evidence>
<evidence type="ECO:0000256" key="4">
    <source>
        <dbReference type="ARBA" id="ARBA00023136"/>
    </source>
</evidence>
<name>A0ABR4DXB1_9PEZI</name>
<dbReference type="Gene3D" id="1.20.1250.20">
    <property type="entry name" value="MFS general substrate transporter like domains"/>
    <property type="match status" value="2"/>
</dbReference>
<dbReference type="InterPro" id="IPR036259">
    <property type="entry name" value="MFS_trans_sf"/>
</dbReference>
<comment type="subcellular location">
    <subcellularLocation>
        <location evidence="1">Membrane</location>
        <topology evidence="1">Multi-pass membrane protein</topology>
    </subcellularLocation>
</comment>
<feature type="domain" description="Major facilitator superfamily (MFS) profile" evidence="6">
    <location>
        <begin position="1"/>
        <end position="397"/>
    </location>
</feature>
<feature type="transmembrane region" description="Helical" evidence="5">
    <location>
        <begin position="152"/>
        <end position="172"/>
    </location>
</feature>
<keyword evidence="8" id="KW-1185">Reference proteome</keyword>
<dbReference type="EMBL" id="JBAWTH010000149">
    <property type="protein sequence ID" value="KAL2274757.1"/>
    <property type="molecule type" value="Genomic_DNA"/>
</dbReference>
<dbReference type="PANTHER" id="PTHR42718">
    <property type="entry name" value="MAJOR FACILITATOR SUPERFAMILY MULTIDRUG TRANSPORTER MFSC"/>
    <property type="match status" value="1"/>
</dbReference>
<dbReference type="InterPro" id="IPR011701">
    <property type="entry name" value="MFS"/>
</dbReference>
<feature type="transmembrane region" description="Helical" evidence="5">
    <location>
        <begin position="85"/>
        <end position="110"/>
    </location>
</feature>
<feature type="transmembrane region" description="Helical" evidence="5">
    <location>
        <begin position="326"/>
        <end position="344"/>
    </location>
</feature>
<dbReference type="Pfam" id="PF07690">
    <property type="entry name" value="MFS_1"/>
    <property type="match status" value="1"/>
</dbReference>
<dbReference type="PANTHER" id="PTHR42718:SF23">
    <property type="entry name" value="MAJOR FACILITATOR SUPERFAMILY (MFS) PROFILE DOMAIN-CONTAINING PROTEIN"/>
    <property type="match status" value="1"/>
</dbReference>
<feature type="transmembrane region" description="Helical" evidence="5">
    <location>
        <begin position="31"/>
        <end position="49"/>
    </location>
</feature>
<protein>
    <recommendedName>
        <fullName evidence="6">Major facilitator superfamily (MFS) profile domain-containing protein</fullName>
    </recommendedName>
</protein>
<reference evidence="7 8" key="1">
    <citation type="submission" date="2024-03" db="EMBL/GenBank/DDBJ databases">
        <title>A high-quality draft genome sequence of Diaporthe vaccinii, a causative agent of upright dieback and viscid rot disease in cranberry plants.</title>
        <authorList>
            <person name="Sarrasin M."/>
            <person name="Lang B.F."/>
            <person name="Burger G."/>
        </authorList>
    </citation>
    <scope>NUCLEOTIDE SEQUENCE [LARGE SCALE GENOMIC DNA]</scope>
    <source>
        <strain evidence="7 8">IS7</strain>
    </source>
</reference>
<dbReference type="PROSITE" id="PS50850">
    <property type="entry name" value="MFS"/>
    <property type="match status" value="1"/>
</dbReference>
<feature type="transmembrane region" description="Helical" evidence="5">
    <location>
        <begin position="292"/>
        <end position="314"/>
    </location>
</feature>
<dbReference type="InterPro" id="IPR020846">
    <property type="entry name" value="MFS_dom"/>
</dbReference>
<dbReference type="Proteomes" id="UP001600888">
    <property type="component" value="Unassembled WGS sequence"/>
</dbReference>
<organism evidence="7 8">
    <name type="scientific">Diaporthe vaccinii</name>
    <dbReference type="NCBI Taxonomy" id="105482"/>
    <lineage>
        <taxon>Eukaryota</taxon>
        <taxon>Fungi</taxon>
        <taxon>Dikarya</taxon>
        <taxon>Ascomycota</taxon>
        <taxon>Pezizomycotina</taxon>
        <taxon>Sordariomycetes</taxon>
        <taxon>Sordariomycetidae</taxon>
        <taxon>Diaporthales</taxon>
        <taxon>Diaporthaceae</taxon>
        <taxon>Diaporthe</taxon>
        <taxon>Diaporthe eres species complex</taxon>
    </lineage>
</organism>
<evidence type="ECO:0000256" key="2">
    <source>
        <dbReference type="ARBA" id="ARBA00022692"/>
    </source>
</evidence>
<feature type="transmembrane region" description="Helical" evidence="5">
    <location>
        <begin position="224"/>
        <end position="242"/>
    </location>
</feature>
<feature type="transmembrane region" description="Helical" evidence="5">
    <location>
        <begin position="263"/>
        <end position="286"/>
    </location>
</feature>
<keyword evidence="4 5" id="KW-0472">Membrane</keyword>
<evidence type="ECO:0000256" key="3">
    <source>
        <dbReference type="ARBA" id="ARBA00022989"/>
    </source>
</evidence>
<feature type="transmembrane region" description="Helical" evidence="5">
    <location>
        <begin position="61"/>
        <end position="79"/>
    </location>
</feature>
<keyword evidence="2 5" id="KW-0812">Transmembrane</keyword>
<evidence type="ECO:0000259" key="6">
    <source>
        <dbReference type="PROSITE" id="PS50850"/>
    </source>
</evidence>
<evidence type="ECO:0000256" key="1">
    <source>
        <dbReference type="ARBA" id="ARBA00004141"/>
    </source>
</evidence>